<accession>A0A7X2NS03</accession>
<dbReference type="RefSeq" id="WP_154504231.1">
    <property type="nucleotide sequence ID" value="NZ_VUMN01000011.1"/>
</dbReference>
<keyword evidence="3" id="KW-1185">Reference proteome</keyword>
<evidence type="ECO:0000313" key="3">
    <source>
        <dbReference type="Proteomes" id="UP000461880"/>
    </source>
</evidence>
<evidence type="ECO:0000256" key="1">
    <source>
        <dbReference type="SAM" id="MobiDB-lite"/>
    </source>
</evidence>
<proteinExistence type="predicted"/>
<comment type="caution">
    <text evidence="2">The sequence shown here is derived from an EMBL/GenBank/DDBJ whole genome shotgun (WGS) entry which is preliminary data.</text>
</comment>
<dbReference type="Proteomes" id="UP000461880">
    <property type="component" value="Unassembled WGS sequence"/>
</dbReference>
<dbReference type="AlphaFoldDB" id="A0A7X2NS03"/>
<dbReference type="EMBL" id="VUMN01000011">
    <property type="protein sequence ID" value="MSS58447.1"/>
    <property type="molecule type" value="Genomic_DNA"/>
</dbReference>
<protein>
    <submittedName>
        <fullName evidence="2">Uncharacterized protein</fullName>
    </submittedName>
</protein>
<feature type="region of interest" description="Disordered" evidence="1">
    <location>
        <begin position="255"/>
        <end position="283"/>
    </location>
</feature>
<name>A0A7X2NS03_9FIRM</name>
<sequence length="440" mass="49236">MKRQGSRRKSYPFIKVYLDIVKCAEFQKLLQIPVYGMQAAYLYIRLALYTTNNGGVLTERIGEEEIDLSASDLVQIVNAAGADLATVNMLVNSLKQCHLLYQNSFGHLAVTGFCYTGDPAEPSLHNAERPDEVVRPLGNWMEAIDRRVIAAGFREKAIAGGILSIPEYSEAEVMTYGEIVEAIGLPRRTVIDHILKLSKKHPDAVITVNSRIKKFRKCYLDELKETFAQLPPESCRSSAYAEQSEANAKNMHEYAENEDPPMNRPGSAHVSPNAQKKIRTPEEKEDDGVLDLQYLYSIALDFPMKANEKSLLAGMLREYGKDRVLEGLKAIRAWENNPAYDPVQNPVTSIAYLKTVLERTRKSAVPAIDEARDISGKAAEVAEAACCRREALIAIFEFLKPYWSDEELTAAVRECCTLQREITRENIDDCLRHPDGAGCS</sequence>
<reference evidence="2 3" key="1">
    <citation type="submission" date="2019-08" db="EMBL/GenBank/DDBJ databases">
        <title>In-depth cultivation of the pig gut microbiome towards novel bacterial diversity and tailored functional studies.</title>
        <authorList>
            <person name="Wylensek D."/>
            <person name="Hitch T.C.A."/>
            <person name="Clavel T."/>
        </authorList>
    </citation>
    <scope>NUCLEOTIDE SEQUENCE [LARGE SCALE GENOMIC DNA]</scope>
    <source>
        <strain evidence="2 3">Oil+RF-744-GAM-WT-6</strain>
    </source>
</reference>
<evidence type="ECO:0000313" key="2">
    <source>
        <dbReference type="EMBL" id="MSS58447.1"/>
    </source>
</evidence>
<gene>
    <name evidence="2" type="ORF">FYJ51_05965</name>
</gene>
<organism evidence="2 3">
    <name type="scientific">Stecheria intestinalis</name>
    <dbReference type="NCBI Taxonomy" id="2606630"/>
    <lineage>
        <taxon>Bacteria</taxon>
        <taxon>Bacillati</taxon>
        <taxon>Bacillota</taxon>
        <taxon>Erysipelotrichia</taxon>
        <taxon>Erysipelotrichales</taxon>
        <taxon>Erysipelotrichaceae</taxon>
        <taxon>Stecheria</taxon>
    </lineage>
</organism>